<evidence type="ECO:0000313" key="11">
    <source>
        <dbReference type="Proteomes" id="UP000504611"/>
    </source>
</evidence>
<keyword evidence="7" id="KW-0804">Transcription</keyword>
<dbReference type="InterPro" id="IPR036236">
    <property type="entry name" value="Znf_C2H2_sf"/>
</dbReference>
<dbReference type="FunFam" id="3.30.160.60:FF:000308">
    <property type="entry name" value="zinc finger protein 236 isoform X1"/>
    <property type="match status" value="1"/>
</dbReference>
<evidence type="ECO:0000256" key="8">
    <source>
        <dbReference type="ARBA" id="ARBA00023242"/>
    </source>
</evidence>
<dbReference type="FunFam" id="3.30.160.60:FF:000130">
    <property type="entry name" value="Spalt-like transcription factor 4"/>
    <property type="match status" value="1"/>
</dbReference>
<reference evidence="12" key="1">
    <citation type="submission" date="2025-08" db="UniProtKB">
        <authorList>
            <consortium name="RefSeq"/>
        </authorList>
    </citation>
    <scope>IDENTIFICATION</scope>
    <source>
        <tissue evidence="12">Muscle</tissue>
    </source>
</reference>
<dbReference type="RefSeq" id="XP_010770938.1">
    <property type="nucleotide sequence ID" value="XM_010772636.1"/>
</dbReference>
<dbReference type="PROSITE" id="PS50157">
    <property type="entry name" value="ZINC_FINGER_C2H2_2"/>
    <property type="match status" value="2"/>
</dbReference>
<dbReference type="SMART" id="SM00355">
    <property type="entry name" value="ZnF_C2H2"/>
    <property type="match status" value="2"/>
</dbReference>
<sequence>ERPFKCSQCDKAFNQKSALQVHMVKHTGKKPFKCEVCSIRFTQKSNMKHHMKRSHGFGQIHDVTLGEEESVSQVEVTPDLDLEVVPESSEDWHHVFP</sequence>
<dbReference type="PANTHER" id="PTHR24394">
    <property type="entry name" value="ZINC FINGER PROTEIN"/>
    <property type="match status" value="1"/>
</dbReference>
<evidence type="ECO:0000256" key="4">
    <source>
        <dbReference type="ARBA" id="ARBA00022771"/>
    </source>
</evidence>
<dbReference type="InterPro" id="IPR013087">
    <property type="entry name" value="Znf_C2H2_type"/>
</dbReference>
<name>A0A6I9N663_9TELE</name>
<evidence type="ECO:0000256" key="5">
    <source>
        <dbReference type="ARBA" id="ARBA00022833"/>
    </source>
</evidence>
<feature type="non-terminal residue" evidence="12">
    <location>
        <position position="1"/>
    </location>
</feature>
<keyword evidence="2" id="KW-0479">Metal-binding</keyword>
<keyword evidence="6" id="KW-0805">Transcription regulation</keyword>
<comment type="subcellular location">
    <subcellularLocation>
        <location evidence="1">Nucleus</location>
    </subcellularLocation>
</comment>
<dbReference type="SUPFAM" id="SSF57667">
    <property type="entry name" value="beta-beta-alpha zinc fingers"/>
    <property type="match status" value="1"/>
</dbReference>
<dbReference type="OrthoDB" id="8113227at2759"/>
<dbReference type="Gene3D" id="3.30.160.60">
    <property type="entry name" value="Classic Zinc Finger"/>
    <property type="match status" value="2"/>
</dbReference>
<keyword evidence="5" id="KW-0862">Zinc</keyword>
<dbReference type="GO" id="GO:0005634">
    <property type="term" value="C:nucleus"/>
    <property type="evidence" value="ECO:0007669"/>
    <property type="project" value="UniProtKB-SubCell"/>
</dbReference>
<keyword evidence="11" id="KW-1185">Reference proteome</keyword>
<protein>
    <submittedName>
        <fullName evidence="12">Zinc finger protein 236-like</fullName>
    </submittedName>
</protein>
<evidence type="ECO:0000313" key="12">
    <source>
        <dbReference type="RefSeq" id="XP_010770938.1"/>
    </source>
</evidence>
<keyword evidence="3" id="KW-0677">Repeat</keyword>
<gene>
    <name evidence="12" type="primary">LOC104946753</name>
</gene>
<proteinExistence type="predicted"/>
<keyword evidence="8" id="KW-0539">Nucleus</keyword>
<evidence type="ECO:0000256" key="6">
    <source>
        <dbReference type="ARBA" id="ARBA00023015"/>
    </source>
</evidence>
<evidence type="ECO:0000259" key="10">
    <source>
        <dbReference type="PROSITE" id="PS50157"/>
    </source>
</evidence>
<feature type="domain" description="C2H2-type" evidence="10">
    <location>
        <begin position="32"/>
        <end position="55"/>
    </location>
</feature>
<accession>A0A6I9N663</accession>
<evidence type="ECO:0000256" key="9">
    <source>
        <dbReference type="PROSITE-ProRule" id="PRU00042"/>
    </source>
</evidence>
<keyword evidence="4 9" id="KW-0863">Zinc-finger</keyword>
<evidence type="ECO:0000256" key="2">
    <source>
        <dbReference type="ARBA" id="ARBA00022723"/>
    </source>
</evidence>
<evidence type="ECO:0000256" key="7">
    <source>
        <dbReference type="ARBA" id="ARBA00023163"/>
    </source>
</evidence>
<dbReference type="GO" id="GO:0000981">
    <property type="term" value="F:DNA-binding transcription factor activity, RNA polymerase II-specific"/>
    <property type="evidence" value="ECO:0007669"/>
    <property type="project" value="TreeGrafter"/>
</dbReference>
<organism evidence="11 12">
    <name type="scientific">Notothenia coriiceps</name>
    <name type="common">black rockcod</name>
    <dbReference type="NCBI Taxonomy" id="8208"/>
    <lineage>
        <taxon>Eukaryota</taxon>
        <taxon>Metazoa</taxon>
        <taxon>Chordata</taxon>
        <taxon>Craniata</taxon>
        <taxon>Vertebrata</taxon>
        <taxon>Euteleostomi</taxon>
        <taxon>Actinopterygii</taxon>
        <taxon>Neopterygii</taxon>
        <taxon>Teleostei</taxon>
        <taxon>Neoteleostei</taxon>
        <taxon>Acanthomorphata</taxon>
        <taxon>Eupercaria</taxon>
        <taxon>Perciformes</taxon>
        <taxon>Notothenioidei</taxon>
        <taxon>Nototheniidae</taxon>
        <taxon>Notothenia</taxon>
    </lineage>
</organism>
<dbReference type="KEGG" id="ncc:104946753"/>
<dbReference type="AlphaFoldDB" id="A0A6I9N663"/>
<dbReference type="Pfam" id="PF00096">
    <property type="entry name" value="zf-C2H2"/>
    <property type="match status" value="2"/>
</dbReference>
<dbReference type="PANTHER" id="PTHR24394:SF29">
    <property type="entry name" value="MYONEURIN"/>
    <property type="match status" value="1"/>
</dbReference>
<dbReference type="GO" id="GO:0008270">
    <property type="term" value="F:zinc ion binding"/>
    <property type="evidence" value="ECO:0007669"/>
    <property type="project" value="UniProtKB-KW"/>
</dbReference>
<dbReference type="Proteomes" id="UP000504611">
    <property type="component" value="Unplaced"/>
</dbReference>
<dbReference type="PROSITE" id="PS00028">
    <property type="entry name" value="ZINC_FINGER_C2H2_1"/>
    <property type="match status" value="2"/>
</dbReference>
<dbReference type="GeneID" id="104946753"/>
<evidence type="ECO:0000256" key="3">
    <source>
        <dbReference type="ARBA" id="ARBA00022737"/>
    </source>
</evidence>
<evidence type="ECO:0000256" key="1">
    <source>
        <dbReference type="ARBA" id="ARBA00004123"/>
    </source>
</evidence>
<feature type="domain" description="C2H2-type" evidence="10">
    <location>
        <begin position="4"/>
        <end position="31"/>
    </location>
</feature>